<feature type="domain" description="NADPH-dependent FMN reductase-like" evidence="1">
    <location>
        <begin position="8"/>
        <end position="148"/>
    </location>
</feature>
<reference evidence="2 3" key="1">
    <citation type="submission" date="2019-11" db="EMBL/GenBank/DDBJ databases">
        <authorList>
            <person name="He Y."/>
        </authorList>
    </citation>
    <scope>NUCLEOTIDE SEQUENCE [LARGE SCALE GENOMIC DNA]</scope>
    <source>
        <strain evidence="2 3">SCSIO 58843</strain>
    </source>
</reference>
<dbReference type="GO" id="GO:0005829">
    <property type="term" value="C:cytosol"/>
    <property type="evidence" value="ECO:0007669"/>
    <property type="project" value="TreeGrafter"/>
</dbReference>
<keyword evidence="3" id="KW-1185">Reference proteome</keyword>
<sequence>MSRPVLQVIVGSTRPGRVGRPIADWFHGVASSHGAFDVELVDLAEVDLPLFDEPRHPRLGDYEHEHTRRWSDTISRGDAYVFDVPEYNHGYNAAVKNAIDFLFHEWQRKPIGFVSYGGVAGGTRAVQQLKTVAAALKMVPLPEAVYIPMVGQVVRDGEVRATDVMGDAAGVMLDELARWSGALEGLRPTD</sequence>
<dbReference type="Gene3D" id="3.40.50.360">
    <property type="match status" value="1"/>
</dbReference>
<accession>A0A5Q2RC97</accession>
<dbReference type="GO" id="GO:0016491">
    <property type="term" value="F:oxidoreductase activity"/>
    <property type="evidence" value="ECO:0007669"/>
    <property type="project" value="InterPro"/>
</dbReference>
<dbReference type="AlphaFoldDB" id="A0A5Q2RC97"/>
<dbReference type="InterPro" id="IPR050712">
    <property type="entry name" value="NAD(P)H-dep_reductase"/>
</dbReference>
<proteinExistence type="predicted"/>
<dbReference type="EMBL" id="CP045851">
    <property type="protein sequence ID" value="QGG94468.1"/>
    <property type="molecule type" value="Genomic_DNA"/>
</dbReference>
<protein>
    <submittedName>
        <fullName evidence="2">NADPH-dependent FMN reductase</fullName>
    </submittedName>
</protein>
<dbReference type="InterPro" id="IPR005025">
    <property type="entry name" value="FMN_Rdtase-like_dom"/>
</dbReference>
<dbReference type="PANTHER" id="PTHR30543">
    <property type="entry name" value="CHROMATE REDUCTASE"/>
    <property type="match status" value="1"/>
</dbReference>
<gene>
    <name evidence="2" type="ORF">GH723_04755</name>
</gene>
<dbReference type="Proteomes" id="UP000334019">
    <property type="component" value="Chromosome"/>
</dbReference>
<dbReference type="SUPFAM" id="SSF52218">
    <property type="entry name" value="Flavoproteins"/>
    <property type="match status" value="1"/>
</dbReference>
<dbReference type="KEGG" id="atq:GH723_04755"/>
<evidence type="ECO:0000313" key="2">
    <source>
        <dbReference type="EMBL" id="QGG94468.1"/>
    </source>
</evidence>
<dbReference type="RefSeq" id="WP_153758574.1">
    <property type="nucleotide sequence ID" value="NZ_CP045851.1"/>
</dbReference>
<evidence type="ECO:0000313" key="3">
    <source>
        <dbReference type="Proteomes" id="UP000334019"/>
    </source>
</evidence>
<dbReference type="PANTHER" id="PTHR30543:SF21">
    <property type="entry name" value="NAD(P)H-DEPENDENT FMN REDUCTASE LOT6"/>
    <property type="match status" value="1"/>
</dbReference>
<organism evidence="2 3">
    <name type="scientific">Actinomarinicola tropica</name>
    <dbReference type="NCBI Taxonomy" id="2789776"/>
    <lineage>
        <taxon>Bacteria</taxon>
        <taxon>Bacillati</taxon>
        <taxon>Actinomycetota</taxon>
        <taxon>Acidimicrobiia</taxon>
        <taxon>Acidimicrobiales</taxon>
        <taxon>Iamiaceae</taxon>
        <taxon>Actinomarinicola</taxon>
    </lineage>
</organism>
<name>A0A5Q2RC97_9ACTN</name>
<evidence type="ECO:0000259" key="1">
    <source>
        <dbReference type="Pfam" id="PF03358"/>
    </source>
</evidence>
<dbReference type="Pfam" id="PF03358">
    <property type="entry name" value="FMN_red"/>
    <property type="match status" value="1"/>
</dbReference>
<dbReference type="GO" id="GO:0010181">
    <property type="term" value="F:FMN binding"/>
    <property type="evidence" value="ECO:0007669"/>
    <property type="project" value="TreeGrafter"/>
</dbReference>
<dbReference type="InterPro" id="IPR029039">
    <property type="entry name" value="Flavoprotein-like_sf"/>
</dbReference>